<dbReference type="Gene3D" id="3.30.450.40">
    <property type="match status" value="1"/>
</dbReference>
<feature type="domain" description="GAF" evidence="1">
    <location>
        <begin position="43"/>
        <end position="169"/>
    </location>
</feature>
<sequence>METTLNPSMENSFDRNIIPHNEEARQEALQRYQLTQGLPSGYFNNLAHIIAQTFQTPIALVSLVHADQVEFAGNVGMEDTASAPRGISLCSLAILEEHPTVIPNALQDPCVLSNPLVTGDFGLRFYAGAPIVTTDGLPLGTVCVVDREPRNFTDTERTMLKEFARTAMEEIEIRHRMLYTGAA</sequence>
<protein>
    <recommendedName>
        <fullName evidence="1">GAF domain-containing protein</fullName>
    </recommendedName>
</protein>
<dbReference type="EMBL" id="BAABGY010000007">
    <property type="protein sequence ID" value="GAA4328205.1"/>
    <property type="molecule type" value="Genomic_DNA"/>
</dbReference>
<dbReference type="InterPro" id="IPR029016">
    <property type="entry name" value="GAF-like_dom_sf"/>
</dbReference>
<reference evidence="3" key="1">
    <citation type="journal article" date="2019" name="Int. J. Syst. Evol. Microbiol.">
        <title>The Global Catalogue of Microorganisms (GCM) 10K type strain sequencing project: providing services to taxonomists for standard genome sequencing and annotation.</title>
        <authorList>
            <consortium name="The Broad Institute Genomics Platform"/>
            <consortium name="The Broad Institute Genome Sequencing Center for Infectious Disease"/>
            <person name="Wu L."/>
            <person name="Ma J."/>
        </authorList>
    </citation>
    <scope>NUCLEOTIDE SEQUENCE [LARGE SCALE GENOMIC DNA]</scope>
    <source>
        <strain evidence="3">JCM 17919</strain>
    </source>
</reference>
<name>A0ABP8GQK4_9BACT</name>
<keyword evidence="3" id="KW-1185">Reference proteome</keyword>
<dbReference type="Proteomes" id="UP001501725">
    <property type="component" value="Unassembled WGS sequence"/>
</dbReference>
<accession>A0ABP8GQK4</accession>
<dbReference type="InterPro" id="IPR003018">
    <property type="entry name" value="GAF"/>
</dbReference>
<evidence type="ECO:0000313" key="3">
    <source>
        <dbReference type="Proteomes" id="UP001501725"/>
    </source>
</evidence>
<proteinExistence type="predicted"/>
<dbReference type="SUPFAM" id="SSF55781">
    <property type="entry name" value="GAF domain-like"/>
    <property type="match status" value="1"/>
</dbReference>
<comment type="caution">
    <text evidence="2">The sequence shown here is derived from an EMBL/GenBank/DDBJ whole genome shotgun (WGS) entry which is preliminary data.</text>
</comment>
<gene>
    <name evidence="2" type="ORF">GCM10023184_17960</name>
</gene>
<dbReference type="Pfam" id="PF01590">
    <property type="entry name" value="GAF"/>
    <property type="match status" value="1"/>
</dbReference>
<dbReference type="PANTHER" id="PTHR43102">
    <property type="entry name" value="SLR1143 PROTEIN"/>
    <property type="match status" value="1"/>
</dbReference>
<dbReference type="PANTHER" id="PTHR43102:SF2">
    <property type="entry name" value="GAF DOMAIN-CONTAINING PROTEIN"/>
    <property type="match status" value="1"/>
</dbReference>
<organism evidence="2 3">
    <name type="scientific">Flaviaesturariibacter amylovorans</name>
    <dbReference type="NCBI Taxonomy" id="1084520"/>
    <lineage>
        <taxon>Bacteria</taxon>
        <taxon>Pseudomonadati</taxon>
        <taxon>Bacteroidota</taxon>
        <taxon>Chitinophagia</taxon>
        <taxon>Chitinophagales</taxon>
        <taxon>Chitinophagaceae</taxon>
        <taxon>Flaviaestuariibacter</taxon>
    </lineage>
</organism>
<evidence type="ECO:0000313" key="2">
    <source>
        <dbReference type="EMBL" id="GAA4328205.1"/>
    </source>
</evidence>
<evidence type="ECO:0000259" key="1">
    <source>
        <dbReference type="Pfam" id="PF01590"/>
    </source>
</evidence>